<dbReference type="SUPFAM" id="SSF52058">
    <property type="entry name" value="L domain-like"/>
    <property type="match status" value="1"/>
</dbReference>
<dbReference type="InterPro" id="IPR003591">
    <property type="entry name" value="Leu-rich_rpt_typical-subtyp"/>
</dbReference>
<dbReference type="InterPro" id="IPR032675">
    <property type="entry name" value="LRR_dom_sf"/>
</dbReference>
<proteinExistence type="predicted"/>
<sequence>MNKFTTVDSVNGEGPVENANEMSQLDLISDHSKEKLTDVPDQLLDMSNLKMLFLEGNYLTRLPDNFFYKLPRLMWLDLRNNLLESIPRSVANHRHLENLLLSNNNIRELPNELGLVPNLKALQVSENPLVYPVRRIIAEGTKAIRSYLKHEYERLMALSKETEKEDEGTFEEDEHVMSTVDIESCSETLPQEESNSTRKETKNEINAETNEITARVKKKQSEPILLKPPTQSSTLHVQQLPTLASCTLPAPASCPVSKKKNEEPLRFIHKVNRDGSRISLKSSFNRIGVRSSTNKMENKALKEGWLNQLRILLNDQERILQQER</sequence>
<accession>A0AAV8X9X5</accession>
<dbReference type="GO" id="GO:0005737">
    <property type="term" value="C:cytoplasm"/>
    <property type="evidence" value="ECO:0007669"/>
    <property type="project" value="TreeGrafter"/>
</dbReference>
<dbReference type="EMBL" id="JAPWTK010000904">
    <property type="protein sequence ID" value="KAJ8935275.1"/>
    <property type="molecule type" value="Genomic_DNA"/>
</dbReference>
<reference evidence="4" key="1">
    <citation type="journal article" date="2023" name="Insect Mol. Biol.">
        <title>Genome sequencing provides insights into the evolution of gene families encoding plant cell wall-degrading enzymes in longhorned beetles.</title>
        <authorList>
            <person name="Shin N.R."/>
            <person name="Okamura Y."/>
            <person name="Kirsch R."/>
            <person name="Pauchet Y."/>
        </authorList>
    </citation>
    <scope>NUCLEOTIDE SEQUENCE</scope>
    <source>
        <strain evidence="4">AMC_N1</strain>
    </source>
</reference>
<keyword evidence="2" id="KW-0677">Repeat</keyword>
<evidence type="ECO:0008006" key="6">
    <source>
        <dbReference type="Google" id="ProtNLM"/>
    </source>
</evidence>
<dbReference type="Pfam" id="PF13855">
    <property type="entry name" value="LRR_8"/>
    <property type="match status" value="1"/>
</dbReference>
<name>A0AAV8X9X5_9CUCU</name>
<dbReference type="Gene3D" id="3.80.10.10">
    <property type="entry name" value="Ribonuclease Inhibitor"/>
    <property type="match status" value="1"/>
</dbReference>
<dbReference type="PROSITE" id="PS51450">
    <property type="entry name" value="LRR"/>
    <property type="match status" value="2"/>
</dbReference>
<comment type="caution">
    <text evidence="4">The sequence shown here is derived from an EMBL/GenBank/DDBJ whole genome shotgun (WGS) entry which is preliminary data.</text>
</comment>
<evidence type="ECO:0000313" key="4">
    <source>
        <dbReference type="EMBL" id="KAJ8935275.1"/>
    </source>
</evidence>
<dbReference type="PANTHER" id="PTHR48051:SF35">
    <property type="entry name" value="LEUCINE-RICH REPEAT-CONTAINING PROTEIN 27"/>
    <property type="match status" value="1"/>
</dbReference>
<evidence type="ECO:0000256" key="1">
    <source>
        <dbReference type="ARBA" id="ARBA00022614"/>
    </source>
</evidence>
<keyword evidence="5" id="KW-1185">Reference proteome</keyword>
<dbReference type="AlphaFoldDB" id="A0AAV8X9X5"/>
<keyword evidence="1" id="KW-0433">Leucine-rich repeat</keyword>
<feature type="compositionally biased region" description="Basic and acidic residues" evidence="3">
    <location>
        <begin position="195"/>
        <end position="205"/>
    </location>
</feature>
<dbReference type="Proteomes" id="UP001162162">
    <property type="component" value="Unassembled WGS sequence"/>
</dbReference>
<protein>
    <recommendedName>
        <fullName evidence="6">Leucine-rich repeat-containing protein 27</fullName>
    </recommendedName>
</protein>
<dbReference type="InterPro" id="IPR050216">
    <property type="entry name" value="LRR_domain-containing"/>
</dbReference>
<dbReference type="PANTHER" id="PTHR48051">
    <property type="match status" value="1"/>
</dbReference>
<dbReference type="SMART" id="SM00369">
    <property type="entry name" value="LRR_TYP"/>
    <property type="match status" value="3"/>
</dbReference>
<evidence type="ECO:0000256" key="2">
    <source>
        <dbReference type="ARBA" id="ARBA00022737"/>
    </source>
</evidence>
<evidence type="ECO:0000313" key="5">
    <source>
        <dbReference type="Proteomes" id="UP001162162"/>
    </source>
</evidence>
<evidence type="ECO:0000256" key="3">
    <source>
        <dbReference type="SAM" id="MobiDB-lite"/>
    </source>
</evidence>
<gene>
    <name evidence="4" type="ORF">NQ318_006640</name>
</gene>
<feature type="region of interest" description="Disordered" evidence="3">
    <location>
        <begin position="186"/>
        <end position="233"/>
    </location>
</feature>
<organism evidence="4 5">
    <name type="scientific">Aromia moschata</name>
    <dbReference type="NCBI Taxonomy" id="1265417"/>
    <lineage>
        <taxon>Eukaryota</taxon>
        <taxon>Metazoa</taxon>
        <taxon>Ecdysozoa</taxon>
        <taxon>Arthropoda</taxon>
        <taxon>Hexapoda</taxon>
        <taxon>Insecta</taxon>
        <taxon>Pterygota</taxon>
        <taxon>Neoptera</taxon>
        <taxon>Endopterygota</taxon>
        <taxon>Coleoptera</taxon>
        <taxon>Polyphaga</taxon>
        <taxon>Cucujiformia</taxon>
        <taxon>Chrysomeloidea</taxon>
        <taxon>Cerambycidae</taxon>
        <taxon>Cerambycinae</taxon>
        <taxon>Callichromatini</taxon>
        <taxon>Aromia</taxon>
    </lineage>
</organism>
<dbReference type="InterPro" id="IPR001611">
    <property type="entry name" value="Leu-rich_rpt"/>
</dbReference>